<organism evidence="3 4">
    <name type="scientific">Gouania willdenowi</name>
    <name type="common">Blunt-snouted clingfish</name>
    <name type="synonym">Lepadogaster willdenowi</name>
    <dbReference type="NCBI Taxonomy" id="441366"/>
    <lineage>
        <taxon>Eukaryota</taxon>
        <taxon>Metazoa</taxon>
        <taxon>Chordata</taxon>
        <taxon>Craniata</taxon>
        <taxon>Vertebrata</taxon>
        <taxon>Euteleostomi</taxon>
        <taxon>Actinopterygii</taxon>
        <taxon>Neopterygii</taxon>
        <taxon>Teleostei</taxon>
        <taxon>Neoteleostei</taxon>
        <taxon>Acanthomorphata</taxon>
        <taxon>Ovalentaria</taxon>
        <taxon>Blenniimorphae</taxon>
        <taxon>Blenniiformes</taxon>
        <taxon>Gobiesocoidei</taxon>
        <taxon>Gobiesocidae</taxon>
        <taxon>Gobiesocinae</taxon>
        <taxon>Gouania</taxon>
    </lineage>
</organism>
<reference evidence="3" key="3">
    <citation type="submission" date="2025-09" db="UniProtKB">
        <authorList>
            <consortium name="Ensembl"/>
        </authorList>
    </citation>
    <scope>IDENTIFICATION</scope>
</reference>
<accession>A0A8C5G3K2</accession>
<reference evidence="3" key="2">
    <citation type="submission" date="2025-08" db="UniProtKB">
        <authorList>
            <consortium name="Ensembl"/>
        </authorList>
    </citation>
    <scope>IDENTIFICATION</scope>
</reference>
<evidence type="ECO:0000256" key="1">
    <source>
        <dbReference type="SAM" id="MobiDB-lite"/>
    </source>
</evidence>
<reference evidence="3" key="1">
    <citation type="submission" date="2020-06" db="EMBL/GenBank/DDBJ databases">
        <authorList>
            <consortium name="Wellcome Sanger Institute Data Sharing"/>
        </authorList>
    </citation>
    <scope>NUCLEOTIDE SEQUENCE [LARGE SCALE GENOMIC DNA]</scope>
</reference>
<evidence type="ECO:0000313" key="4">
    <source>
        <dbReference type="Proteomes" id="UP000694680"/>
    </source>
</evidence>
<feature type="region of interest" description="Disordered" evidence="1">
    <location>
        <begin position="30"/>
        <end position="52"/>
    </location>
</feature>
<name>A0A8C5G3K2_GOUWI</name>
<keyword evidence="4" id="KW-1185">Reference proteome</keyword>
<evidence type="ECO:0000313" key="3">
    <source>
        <dbReference type="Ensembl" id="ENSGWIP00000011611.1"/>
    </source>
</evidence>
<evidence type="ECO:0000256" key="2">
    <source>
        <dbReference type="SAM" id="SignalP"/>
    </source>
</evidence>
<sequence length="65" mass="7149">LRDDLKKPLFLLVFFAKVVEVACDGAADEAVEDGHGQERQEEAQRRGGQAKSCNPKVLVPLVHGY</sequence>
<keyword evidence="2" id="KW-0732">Signal</keyword>
<dbReference type="Proteomes" id="UP000694680">
    <property type="component" value="Chromosome 9"/>
</dbReference>
<feature type="compositionally biased region" description="Basic and acidic residues" evidence="1">
    <location>
        <begin position="32"/>
        <end position="45"/>
    </location>
</feature>
<dbReference type="Ensembl" id="ENSGWIT00000012983.1">
    <property type="protein sequence ID" value="ENSGWIP00000011611.1"/>
    <property type="gene ID" value="ENSGWIG00000006838.1"/>
</dbReference>
<feature type="chain" id="PRO_5034185340" evidence="2">
    <location>
        <begin position="24"/>
        <end position="65"/>
    </location>
</feature>
<dbReference type="AlphaFoldDB" id="A0A8C5G3K2"/>
<feature type="signal peptide" evidence="2">
    <location>
        <begin position="1"/>
        <end position="23"/>
    </location>
</feature>
<proteinExistence type="predicted"/>
<protein>
    <submittedName>
        <fullName evidence="3">Uncharacterized protein</fullName>
    </submittedName>
</protein>